<dbReference type="Gene3D" id="3.40.50.410">
    <property type="entry name" value="von Willebrand factor, type A domain"/>
    <property type="match status" value="1"/>
</dbReference>
<evidence type="ECO:0000313" key="2">
    <source>
        <dbReference type="EMBL" id="EJX03874.1"/>
    </source>
</evidence>
<dbReference type="SUPFAM" id="SSF53300">
    <property type="entry name" value="vWA-like"/>
    <property type="match status" value="1"/>
</dbReference>
<protein>
    <submittedName>
        <fullName evidence="2">Protein containing DUF58</fullName>
    </submittedName>
</protein>
<reference evidence="2" key="1">
    <citation type="journal article" date="2012" name="PLoS ONE">
        <title>Gene sets for utilization of primary and secondary nutrition supplies in the distal gut of endangered iberian lynx.</title>
        <authorList>
            <person name="Alcaide M."/>
            <person name="Messina E."/>
            <person name="Richter M."/>
            <person name="Bargiela R."/>
            <person name="Peplies J."/>
            <person name="Huws S.A."/>
            <person name="Newbold C.J."/>
            <person name="Golyshin P.N."/>
            <person name="Simon M.A."/>
            <person name="Lopez G."/>
            <person name="Yakimov M.M."/>
            <person name="Ferrer M."/>
        </authorList>
    </citation>
    <scope>NUCLEOTIDE SEQUENCE</scope>
</reference>
<dbReference type="CDD" id="cd00198">
    <property type="entry name" value="vWFA"/>
    <property type="match status" value="1"/>
</dbReference>
<dbReference type="AlphaFoldDB" id="J9GAK5"/>
<accession>J9GAK5</accession>
<organism evidence="2">
    <name type="scientific">gut metagenome</name>
    <dbReference type="NCBI Taxonomy" id="749906"/>
    <lineage>
        <taxon>unclassified sequences</taxon>
        <taxon>metagenomes</taxon>
        <taxon>organismal metagenomes</taxon>
    </lineage>
</organism>
<dbReference type="PANTHER" id="PTHR33608">
    <property type="entry name" value="BLL2464 PROTEIN"/>
    <property type="match status" value="1"/>
</dbReference>
<sequence length="289" mass="33251">MDTNELLQCVRRIEIKTRALTNNIFAGEYHSAFKGRGMSFAEVREYQVGDDVRDLDWNVTARLNRPHLKVFEEERELTVMLLIDVSGSLDFGTHGRTHRETVTEVAATLAFSAIQNNDKIGVIFFSDCIEKFIPPQKGRKHILYIIRELISFQPKSRRTDIGMGVEFLMRALKRKCIAFLISDFVDSKDFSTPLLIANKKHDLVAIRVYDGVLEELPSVGLLKVFDAETGHEQYLDTSSRKVRAAHHQWWLAEKERLERMFKRGNIDAVAVRTDGDYVKALKSLFAKRF</sequence>
<evidence type="ECO:0000259" key="1">
    <source>
        <dbReference type="Pfam" id="PF01882"/>
    </source>
</evidence>
<comment type="caution">
    <text evidence="2">The sequence shown here is derived from an EMBL/GenBank/DDBJ whole genome shotgun (WGS) entry which is preliminary data.</text>
</comment>
<proteinExistence type="predicted"/>
<dbReference type="EMBL" id="AMCI01002001">
    <property type="protein sequence ID" value="EJX03874.1"/>
    <property type="molecule type" value="Genomic_DNA"/>
</dbReference>
<dbReference type="InterPro" id="IPR002881">
    <property type="entry name" value="DUF58"/>
</dbReference>
<feature type="domain" description="DUF58" evidence="1">
    <location>
        <begin position="42"/>
        <end position="250"/>
    </location>
</feature>
<dbReference type="PANTHER" id="PTHR33608:SF6">
    <property type="entry name" value="BLL2464 PROTEIN"/>
    <property type="match status" value="1"/>
</dbReference>
<gene>
    <name evidence="2" type="ORF">EVA_08023</name>
</gene>
<dbReference type="InterPro" id="IPR036465">
    <property type="entry name" value="vWFA_dom_sf"/>
</dbReference>
<name>J9GAK5_9ZZZZ</name>
<dbReference type="Pfam" id="PF01882">
    <property type="entry name" value="DUF58"/>
    <property type="match status" value="1"/>
</dbReference>